<organism evidence="3 4">
    <name type="scientific">Geodermatophilus obscurus (strain ATCC 25078 / DSM 43160 / JCM 3152 / CCUG 61914 / KCC A-0152 / KCTC 9177 / NBRC 13315 / NRRL B-3577 / G-20)</name>
    <dbReference type="NCBI Taxonomy" id="526225"/>
    <lineage>
        <taxon>Bacteria</taxon>
        <taxon>Bacillati</taxon>
        <taxon>Actinomycetota</taxon>
        <taxon>Actinomycetes</taxon>
        <taxon>Geodermatophilales</taxon>
        <taxon>Geodermatophilaceae</taxon>
        <taxon>Geodermatophilus</taxon>
    </lineage>
</organism>
<accession>D2SB43</accession>
<feature type="repeat" description="TPR" evidence="1">
    <location>
        <begin position="590"/>
        <end position="623"/>
    </location>
</feature>
<dbReference type="Proteomes" id="UP000001382">
    <property type="component" value="Chromosome"/>
</dbReference>
<dbReference type="Pfam" id="PF13676">
    <property type="entry name" value="TIR_2"/>
    <property type="match status" value="1"/>
</dbReference>
<dbReference type="GO" id="GO:0007165">
    <property type="term" value="P:signal transduction"/>
    <property type="evidence" value="ECO:0007669"/>
    <property type="project" value="InterPro"/>
</dbReference>
<dbReference type="PROSITE" id="PS50104">
    <property type="entry name" value="TIR"/>
    <property type="match status" value="1"/>
</dbReference>
<dbReference type="InterPro" id="IPR011990">
    <property type="entry name" value="TPR-like_helical_dom_sf"/>
</dbReference>
<dbReference type="HOGENOM" id="CLU_000288_125_8_11"/>
<dbReference type="Pfam" id="PF13424">
    <property type="entry name" value="TPR_12"/>
    <property type="match status" value="2"/>
</dbReference>
<dbReference type="Gene3D" id="1.25.40.10">
    <property type="entry name" value="Tetratricopeptide repeat domain"/>
    <property type="match status" value="2"/>
</dbReference>
<protein>
    <submittedName>
        <fullName evidence="3">NB-ARC domain protein</fullName>
    </submittedName>
</protein>
<dbReference type="STRING" id="526225.Gobs_3483"/>
<dbReference type="eggNOG" id="COG0457">
    <property type="taxonomic scope" value="Bacteria"/>
</dbReference>
<dbReference type="Gene3D" id="3.40.50.10140">
    <property type="entry name" value="Toll/interleukin-1 receptor homology (TIR) domain"/>
    <property type="match status" value="1"/>
</dbReference>
<dbReference type="SUPFAM" id="SSF52200">
    <property type="entry name" value="Toll/Interleukin receptor TIR domain"/>
    <property type="match status" value="1"/>
</dbReference>
<gene>
    <name evidence="3" type="ordered locus">Gobs_3483</name>
</gene>
<dbReference type="AlphaFoldDB" id="D2SB43"/>
<name>D2SB43_GEOOG</name>
<dbReference type="PANTHER" id="PTHR47691">
    <property type="entry name" value="REGULATOR-RELATED"/>
    <property type="match status" value="1"/>
</dbReference>
<dbReference type="RefSeq" id="WP_012949507.1">
    <property type="nucleotide sequence ID" value="NC_013757.1"/>
</dbReference>
<dbReference type="KEGG" id="gob:Gobs_3483"/>
<reference evidence="4" key="2">
    <citation type="submission" date="2010-01" db="EMBL/GenBank/DDBJ databases">
        <title>The complete genome of Geodermatophilus obscurus DSM 43160.</title>
        <authorList>
            <consortium name="US DOE Joint Genome Institute (JGI-PGF)"/>
            <person name="Lucas S."/>
            <person name="Copeland A."/>
            <person name="Lapidus A."/>
            <person name="Glavina del Rio T."/>
            <person name="Dalin E."/>
            <person name="Tice H."/>
            <person name="Bruce D."/>
            <person name="Goodwin L."/>
            <person name="Pitluck S."/>
            <person name="Kyrpides N."/>
            <person name="Mavromatis K."/>
            <person name="Ivanova N."/>
            <person name="Munk A.C."/>
            <person name="Brettin T."/>
            <person name="Detter J.C."/>
            <person name="Han C."/>
            <person name="Larimer F."/>
            <person name="Land M."/>
            <person name="Hauser L."/>
            <person name="Markowitz V."/>
            <person name="Cheng J.-F."/>
            <person name="Hugenholtz P."/>
            <person name="Woyke T."/>
            <person name="Wu D."/>
            <person name="Jando M."/>
            <person name="Schneider S."/>
            <person name="Klenk H.-P."/>
            <person name="Eisen J.A."/>
        </authorList>
    </citation>
    <scope>NUCLEOTIDE SEQUENCE [LARGE SCALE GENOMIC DNA]</scope>
    <source>
        <strain evidence="4">ATCC 25078 / DSM 43160 / JCM 3152 / KCC A-0152 / KCTC 9177 / NBRC 13315 / NRRL B-3577 / G-20</strain>
    </source>
</reference>
<dbReference type="GO" id="GO:0043531">
    <property type="term" value="F:ADP binding"/>
    <property type="evidence" value="ECO:0007669"/>
    <property type="project" value="InterPro"/>
</dbReference>
<dbReference type="Gene3D" id="3.40.50.300">
    <property type="entry name" value="P-loop containing nucleotide triphosphate hydrolases"/>
    <property type="match status" value="1"/>
</dbReference>
<dbReference type="PANTHER" id="PTHR47691:SF3">
    <property type="entry name" value="HTH-TYPE TRANSCRIPTIONAL REGULATOR RV0890C-RELATED"/>
    <property type="match status" value="1"/>
</dbReference>
<dbReference type="SUPFAM" id="SSF52540">
    <property type="entry name" value="P-loop containing nucleoside triphosphate hydrolases"/>
    <property type="match status" value="1"/>
</dbReference>
<dbReference type="InterPro" id="IPR027417">
    <property type="entry name" value="P-loop_NTPase"/>
</dbReference>
<dbReference type="PRINTS" id="PR00364">
    <property type="entry name" value="DISEASERSIST"/>
</dbReference>
<dbReference type="OrthoDB" id="580767at2"/>
<proteinExistence type="predicted"/>
<feature type="domain" description="TIR" evidence="2">
    <location>
        <begin position="8"/>
        <end position="131"/>
    </location>
</feature>
<sequence length="793" mass="86004">MTSQGQAARFDCFVSYTLADRAWGEWLAWQLREAGYTVFLDPWDITPGVDLIDSFRGVTEAADVVLVVLSDVDPELAVFSRAELSARALRVGGLGAILPVRVSGDNPSGIFAGLRYLDLVGLDEANARDALLDALYGIEAAHSTRGAARVSIDDEAPAYPSHAPSFSVPLAPSSRFVGRDDDMLRLDRALATRPRRMVALSGVGGIGKTRLAVEYAYSRRWNYEVVWWLRGESQASLMEDLGKLATEGPAAGPSRTQSSTLEQRAKRARAWLAANRGWLLIADDLKDPRTLTDLLPEPIEGDVIITTRTQSLTGGVTAVDLEPLNHEGAAKLLESEALPSGISRADFERLTAHLGGHPLSLKLAAAQLTHTRMSVDSFIFQLEKADADAVSGAERSLELAVGNSLRMLKQEVPVAHALLMLCSFLDASPLPTGLVVENRRSLPSALRRGLADPSSYVAAVEHLQSVGLITARGNGLLVHPMVAAIARRQLSGRDRRRWAQASVRLMDACLRIDASRPKDWSLVGQLIPNAVGASEYASRESVGLEEATRLLSWAGSYLHTRGDTTRALPLLRRAADLATRLSAPGNAGAESPWGNLGVVLFAQGDYEEARRHLVRALHVAEEAYGPEASETARRREDLALVLRALGERAASLDQLHMVLGIRERTMGPDDPETGKAHVNLAAVLRESDDSTGSMDHLRVALGVFERALGPESREVAAVRSSMAVLLREQGELEGARANFEAALRIYERVLGPRHENWGRVHQALAEIYRELGDLSRAEEHAVTGRNAIADPGR</sequence>
<dbReference type="InterPro" id="IPR035897">
    <property type="entry name" value="Toll_tir_struct_dom_sf"/>
</dbReference>
<evidence type="ECO:0000313" key="4">
    <source>
        <dbReference type="Proteomes" id="UP000001382"/>
    </source>
</evidence>
<dbReference type="Pfam" id="PF00931">
    <property type="entry name" value="NB-ARC"/>
    <property type="match status" value="1"/>
</dbReference>
<keyword evidence="1" id="KW-0802">TPR repeat</keyword>
<evidence type="ECO:0000256" key="1">
    <source>
        <dbReference type="PROSITE-ProRule" id="PRU00339"/>
    </source>
</evidence>
<dbReference type="SMART" id="SM00028">
    <property type="entry name" value="TPR"/>
    <property type="match status" value="3"/>
</dbReference>
<dbReference type="EMBL" id="CP001867">
    <property type="protein sequence ID" value="ADB76078.1"/>
    <property type="molecule type" value="Genomic_DNA"/>
</dbReference>
<dbReference type="PROSITE" id="PS50005">
    <property type="entry name" value="TPR"/>
    <property type="match status" value="1"/>
</dbReference>
<evidence type="ECO:0000259" key="2">
    <source>
        <dbReference type="PROSITE" id="PS50104"/>
    </source>
</evidence>
<dbReference type="InterPro" id="IPR002182">
    <property type="entry name" value="NB-ARC"/>
</dbReference>
<dbReference type="SUPFAM" id="SSF48452">
    <property type="entry name" value="TPR-like"/>
    <property type="match status" value="2"/>
</dbReference>
<keyword evidence="4" id="KW-1185">Reference proteome</keyword>
<reference evidence="3 4" key="1">
    <citation type="journal article" date="2010" name="Stand. Genomic Sci.">
        <title>Complete genome sequence of Geodermatophilus obscurus type strain (G-20).</title>
        <authorList>
            <person name="Ivanova N."/>
            <person name="Sikorski J."/>
            <person name="Jando M."/>
            <person name="Munk C."/>
            <person name="Lapidus A."/>
            <person name="Glavina Del Rio T."/>
            <person name="Copeland A."/>
            <person name="Tice H."/>
            <person name="Cheng J.-F."/>
            <person name="Lucas S."/>
            <person name="Chen F."/>
            <person name="Nolan M."/>
            <person name="Bruce D."/>
            <person name="Goodwin L."/>
            <person name="Pitluck S."/>
            <person name="Mavromatis K."/>
            <person name="Mikhailova N."/>
            <person name="Pati A."/>
            <person name="Chen A."/>
            <person name="Palaniappan K."/>
            <person name="Land M."/>
            <person name="Hauser L."/>
            <person name="Chang Y.-J."/>
            <person name="Jeffries C.D."/>
            <person name="Meincke L."/>
            <person name="Brettin T."/>
            <person name="Detter J.C."/>
            <person name="Detter J.C."/>
            <person name="Rohde M."/>
            <person name="Goeker M."/>
            <person name="Bristow J."/>
            <person name="Eisen J.A."/>
            <person name="Markowitz V."/>
            <person name="Hugenholtz P."/>
            <person name="Kyrpides N.C."/>
            <person name="Klenk H.-P."/>
        </authorList>
    </citation>
    <scope>NUCLEOTIDE SEQUENCE [LARGE SCALE GENOMIC DNA]</scope>
    <source>
        <strain evidence="4">ATCC 25078 / DSM 43160 / JCM 3152 / KCC A-0152 / KCTC 9177 / NBRC 13315 / NRRL B-3577 / G-20</strain>
    </source>
</reference>
<evidence type="ECO:0000313" key="3">
    <source>
        <dbReference type="EMBL" id="ADB76078.1"/>
    </source>
</evidence>
<dbReference type="InterPro" id="IPR000157">
    <property type="entry name" value="TIR_dom"/>
</dbReference>
<dbReference type="InterPro" id="IPR019734">
    <property type="entry name" value="TPR_rpt"/>
</dbReference>